<evidence type="ECO:0000313" key="2">
    <source>
        <dbReference type="Proteomes" id="UP000033636"/>
    </source>
</evidence>
<evidence type="ECO:0000313" key="1">
    <source>
        <dbReference type="EMBL" id="MFB6490279.1"/>
    </source>
</evidence>
<dbReference type="Proteomes" id="UP000033636">
    <property type="component" value="Unassembled WGS sequence"/>
</dbReference>
<accession>A0ACC6V0N3</accession>
<gene>
    <name evidence="1" type="ORF">TU35_003355</name>
</gene>
<name>A0ACC6V0N3_9CREN</name>
<organism evidence="1 2">
    <name type="scientific">Thermoproteus sp. AZ2</name>
    <dbReference type="NCBI Taxonomy" id="1609232"/>
    <lineage>
        <taxon>Archaea</taxon>
        <taxon>Thermoproteota</taxon>
        <taxon>Thermoprotei</taxon>
        <taxon>Thermoproteales</taxon>
        <taxon>Thermoproteaceae</taxon>
        <taxon>Thermoproteus</taxon>
    </lineage>
</organism>
<protein>
    <submittedName>
        <fullName evidence="1">DUF973 family protein</fullName>
    </submittedName>
</protein>
<reference evidence="1" key="1">
    <citation type="submission" date="2024-07" db="EMBL/GenBank/DDBJ databases">
        <title>Metagenome and Metagenome-Assembled Genomes of Archaea from a hot spring from the geothermal field of Los Azufres, Mexico.</title>
        <authorList>
            <person name="Marin-Paredes R."/>
            <person name="Martinez-Romero E."/>
            <person name="Servin-Garciduenas L.E."/>
        </authorList>
    </citation>
    <scope>NUCLEOTIDE SEQUENCE</scope>
</reference>
<comment type="caution">
    <text evidence="1">The sequence shown here is derived from an EMBL/GenBank/DDBJ whole genome shotgun (WGS) entry which is preliminary data.</text>
</comment>
<dbReference type="EMBL" id="JZWT02000006">
    <property type="protein sequence ID" value="MFB6490279.1"/>
    <property type="molecule type" value="Genomic_DNA"/>
</dbReference>
<proteinExistence type="predicted"/>
<sequence>MGLRALRSGFLYFIIAGLIAIAAGVFYPAALVPVVMLVSPKITIVIGTAVVACILSMIAEAIMLYAAISMIRPGFRALANVDNRFKN</sequence>